<dbReference type="RefSeq" id="WP_345581417.1">
    <property type="nucleotide sequence ID" value="NZ_BAABLV010000024.1"/>
</dbReference>
<proteinExistence type="predicted"/>
<protein>
    <submittedName>
        <fullName evidence="1">Uncharacterized protein</fullName>
    </submittedName>
</protein>
<evidence type="ECO:0000313" key="2">
    <source>
        <dbReference type="Proteomes" id="UP001501521"/>
    </source>
</evidence>
<dbReference type="Proteomes" id="UP001501521">
    <property type="component" value="Unassembled WGS sequence"/>
</dbReference>
<sequence>MANADAWLHWATLRRMRFFPAWESMAGTFRGGGLHLGGRRGITMGWSGTYAGLPCFGFRATAGTDPAGHLHVVALRVPGVRFPWLSIEVADFTQAGPGIAIEPDFDLAWRVSAAHPQFARDVLTEAVRQLLTPITADFSEIWFEHDAVLLCARGLVEPEHVDRYLDLLRRLVDAVDSRVLDAIRPRPFQRALPAYLAAPTPAIRTVQPRPVVRRGTTWQEWAGLRGWLYYANAREIVERFNHGPVPAGRFAHGFVGRFGSLPCFGWQWVSPPETGARIRQVLCVRHPGLAMHPVRVTLEDELLSELMGASDIEVGDPTFDARWRVTSSDADAARRQLGPAVWRFFTAPTTPAFSQLWLEREVAAVVIDGPAPREQVDGYLRFLHDIIGAVAHNVDNG</sequence>
<reference evidence="2" key="1">
    <citation type="journal article" date="2019" name="Int. J. Syst. Evol. Microbiol.">
        <title>The Global Catalogue of Microorganisms (GCM) 10K type strain sequencing project: providing services to taxonomists for standard genome sequencing and annotation.</title>
        <authorList>
            <consortium name="The Broad Institute Genomics Platform"/>
            <consortium name="The Broad Institute Genome Sequencing Center for Infectious Disease"/>
            <person name="Wu L."/>
            <person name="Ma J."/>
        </authorList>
    </citation>
    <scope>NUCLEOTIDE SEQUENCE [LARGE SCALE GENOMIC DNA]</scope>
    <source>
        <strain evidence="2">JCM 19125</strain>
    </source>
</reference>
<gene>
    <name evidence="1" type="ORF">GCM10025789_15330</name>
</gene>
<evidence type="ECO:0000313" key="1">
    <source>
        <dbReference type="EMBL" id="GAA4898375.1"/>
    </source>
</evidence>
<comment type="caution">
    <text evidence="1">The sequence shown here is derived from an EMBL/GenBank/DDBJ whole genome shotgun (WGS) entry which is preliminary data.</text>
</comment>
<dbReference type="EMBL" id="BAABLV010000024">
    <property type="protein sequence ID" value="GAA4898375.1"/>
    <property type="molecule type" value="Genomic_DNA"/>
</dbReference>
<keyword evidence="2" id="KW-1185">Reference proteome</keyword>
<organism evidence="1 2">
    <name type="scientific">Tessaracoccus lubricantis</name>
    <dbReference type="NCBI Taxonomy" id="545543"/>
    <lineage>
        <taxon>Bacteria</taxon>
        <taxon>Bacillati</taxon>
        <taxon>Actinomycetota</taxon>
        <taxon>Actinomycetes</taxon>
        <taxon>Propionibacteriales</taxon>
        <taxon>Propionibacteriaceae</taxon>
        <taxon>Tessaracoccus</taxon>
    </lineage>
</organism>
<accession>A0ABP9FKS1</accession>
<name>A0ABP9FKS1_9ACTN</name>